<dbReference type="OrthoDB" id="3268411at2759"/>
<sequence>FAALASANVTKRTEAADVFIHGFVYDIETGVIHDLRVSVGPPGKEIPTVPFTAV</sequence>
<dbReference type="GO" id="GO:0004089">
    <property type="term" value="F:carbonate dehydratase activity"/>
    <property type="evidence" value="ECO:0007669"/>
    <property type="project" value="InterPro"/>
</dbReference>
<feature type="non-terminal residue" evidence="1">
    <location>
        <position position="54"/>
    </location>
</feature>
<feature type="non-terminal residue" evidence="1">
    <location>
        <position position="1"/>
    </location>
</feature>
<dbReference type="GO" id="GO:0008270">
    <property type="term" value="F:zinc ion binding"/>
    <property type="evidence" value="ECO:0007669"/>
    <property type="project" value="InterPro"/>
</dbReference>
<dbReference type="Gene3D" id="3.40.1050.10">
    <property type="entry name" value="Carbonic anhydrase"/>
    <property type="match status" value="1"/>
</dbReference>
<gene>
    <name evidence="1" type="ORF">M422DRAFT_80524</name>
</gene>
<accession>A0A0C9T3F9</accession>
<keyword evidence="2" id="KW-1185">Reference proteome</keyword>
<proteinExistence type="predicted"/>
<evidence type="ECO:0000313" key="2">
    <source>
        <dbReference type="Proteomes" id="UP000054279"/>
    </source>
</evidence>
<evidence type="ECO:0000313" key="1">
    <source>
        <dbReference type="EMBL" id="KIJ23403.1"/>
    </source>
</evidence>
<organism evidence="1 2">
    <name type="scientific">Sphaerobolus stellatus (strain SS14)</name>
    <dbReference type="NCBI Taxonomy" id="990650"/>
    <lineage>
        <taxon>Eukaryota</taxon>
        <taxon>Fungi</taxon>
        <taxon>Dikarya</taxon>
        <taxon>Basidiomycota</taxon>
        <taxon>Agaricomycotina</taxon>
        <taxon>Agaricomycetes</taxon>
        <taxon>Phallomycetidae</taxon>
        <taxon>Geastrales</taxon>
        <taxon>Sphaerobolaceae</taxon>
        <taxon>Sphaerobolus</taxon>
    </lineage>
</organism>
<dbReference type="EMBL" id="KN837690">
    <property type="protein sequence ID" value="KIJ23403.1"/>
    <property type="molecule type" value="Genomic_DNA"/>
</dbReference>
<reference evidence="1 2" key="1">
    <citation type="submission" date="2014-06" db="EMBL/GenBank/DDBJ databases">
        <title>Evolutionary Origins and Diversification of the Mycorrhizal Mutualists.</title>
        <authorList>
            <consortium name="DOE Joint Genome Institute"/>
            <consortium name="Mycorrhizal Genomics Consortium"/>
            <person name="Kohler A."/>
            <person name="Kuo A."/>
            <person name="Nagy L.G."/>
            <person name="Floudas D."/>
            <person name="Copeland A."/>
            <person name="Barry K.W."/>
            <person name="Cichocki N."/>
            <person name="Veneault-Fourrey C."/>
            <person name="LaButti K."/>
            <person name="Lindquist E.A."/>
            <person name="Lipzen A."/>
            <person name="Lundell T."/>
            <person name="Morin E."/>
            <person name="Murat C."/>
            <person name="Riley R."/>
            <person name="Ohm R."/>
            <person name="Sun H."/>
            <person name="Tunlid A."/>
            <person name="Henrissat B."/>
            <person name="Grigoriev I.V."/>
            <person name="Hibbett D.S."/>
            <person name="Martin F."/>
        </authorList>
    </citation>
    <scope>NUCLEOTIDE SEQUENCE [LARGE SCALE GENOMIC DNA]</scope>
    <source>
        <strain evidence="1 2">SS14</strain>
    </source>
</reference>
<dbReference type="AlphaFoldDB" id="A0A0C9T3F9"/>
<dbReference type="Proteomes" id="UP000054279">
    <property type="component" value="Unassembled WGS sequence"/>
</dbReference>
<evidence type="ECO:0008006" key="3">
    <source>
        <dbReference type="Google" id="ProtNLM"/>
    </source>
</evidence>
<protein>
    <recommendedName>
        <fullName evidence="3">Carbonic anhydrase</fullName>
    </recommendedName>
</protein>
<dbReference type="SUPFAM" id="SSF53056">
    <property type="entry name" value="beta-carbonic anhydrase, cab"/>
    <property type="match status" value="1"/>
</dbReference>
<dbReference type="HOGENOM" id="CLU_3056269_0_0_1"/>
<dbReference type="InterPro" id="IPR036874">
    <property type="entry name" value="Carbonic_anhydrase_sf"/>
</dbReference>
<name>A0A0C9T3F9_SPHS4</name>